<proteinExistence type="predicted"/>
<comment type="caution">
    <text evidence="2">The sequence shown here is derived from an EMBL/GenBank/DDBJ whole genome shotgun (WGS) entry which is preliminary data.</text>
</comment>
<dbReference type="AlphaFoldDB" id="A0AAN9M0H5"/>
<protein>
    <submittedName>
        <fullName evidence="2">Uncharacterized protein</fullName>
    </submittedName>
</protein>
<organism evidence="2 3">
    <name type="scientific">Canavalia gladiata</name>
    <name type="common">Sword bean</name>
    <name type="synonym">Dolichos gladiatus</name>
    <dbReference type="NCBI Taxonomy" id="3824"/>
    <lineage>
        <taxon>Eukaryota</taxon>
        <taxon>Viridiplantae</taxon>
        <taxon>Streptophyta</taxon>
        <taxon>Embryophyta</taxon>
        <taxon>Tracheophyta</taxon>
        <taxon>Spermatophyta</taxon>
        <taxon>Magnoliopsida</taxon>
        <taxon>eudicotyledons</taxon>
        <taxon>Gunneridae</taxon>
        <taxon>Pentapetalae</taxon>
        <taxon>rosids</taxon>
        <taxon>fabids</taxon>
        <taxon>Fabales</taxon>
        <taxon>Fabaceae</taxon>
        <taxon>Papilionoideae</taxon>
        <taxon>50 kb inversion clade</taxon>
        <taxon>NPAAA clade</taxon>
        <taxon>indigoferoid/millettioid clade</taxon>
        <taxon>Phaseoleae</taxon>
        <taxon>Canavalia</taxon>
    </lineage>
</organism>
<gene>
    <name evidence="2" type="ORF">VNO77_12984</name>
</gene>
<accession>A0AAN9M0H5</accession>
<sequence>MYLILSCLGKINNIALNGQWFVLNSEDKIYCNKECVVKLSFSCILVVLYKLGGALDPLTIVWLWILSGDKFWDHKRT</sequence>
<keyword evidence="1" id="KW-0812">Transmembrane</keyword>
<keyword evidence="1" id="KW-1133">Transmembrane helix</keyword>
<reference evidence="2 3" key="1">
    <citation type="submission" date="2024-01" db="EMBL/GenBank/DDBJ databases">
        <title>The genomes of 5 underutilized Papilionoideae crops provide insights into root nodulation and disease resistanc.</title>
        <authorList>
            <person name="Jiang F."/>
        </authorList>
    </citation>
    <scope>NUCLEOTIDE SEQUENCE [LARGE SCALE GENOMIC DNA]</scope>
    <source>
        <strain evidence="2">LVBAO_FW01</strain>
        <tissue evidence="2">Leaves</tissue>
    </source>
</reference>
<dbReference type="EMBL" id="JAYMYQ010000003">
    <property type="protein sequence ID" value="KAK7343884.1"/>
    <property type="molecule type" value="Genomic_DNA"/>
</dbReference>
<evidence type="ECO:0000313" key="2">
    <source>
        <dbReference type="EMBL" id="KAK7343884.1"/>
    </source>
</evidence>
<keyword evidence="1" id="KW-0472">Membrane</keyword>
<feature type="transmembrane region" description="Helical" evidence="1">
    <location>
        <begin position="47"/>
        <end position="66"/>
    </location>
</feature>
<evidence type="ECO:0000313" key="3">
    <source>
        <dbReference type="Proteomes" id="UP001367508"/>
    </source>
</evidence>
<dbReference type="Proteomes" id="UP001367508">
    <property type="component" value="Unassembled WGS sequence"/>
</dbReference>
<name>A0AAN9M0H5_CANGL</name>
<evidence type="ECO:0000256" key="1">
    <source>
        <dbReference type="SAM" id="Phobius"/>
    </source>
</evidence>
<keyword evidence="3" id="KW-1185">Reference proteome</keyword>